<dbReference type="InterPro" id="IPR050386">
    <property type="entry name" value="Glycosyl_hydrolase_5"/>
</dbReference>
<evidence type="ECO:0000259" key="8">
    <source>
        <dbReference type="Pfam" id="PF00150"/>
    </source>
</evidence>
<feature type="domain" description="Glycoside hydrolase family 5" evidence="8">
    <location>
        <begin position="43"/>
        <end position="308"/>
    </location>
</feature>
<evidence type="ECO:0000256" key="1">
    <source>
        <dbReference type="ARBA" id="ARBA00005641"/>
    </source>
</evidence>
<dbReference type="InterPro" id="IPR017853">
    <property type="entry name" value="GH"/>
</dbReference>
<evidence type="ECO:0000256" key="4">
    <source>
        <dbReference type="ARBA" id="ARBA00023277"/>
    </source>
</evidence>
<keyword evidence="2 7" id="KW-0378">Hydrolase</keyword>
<evidence type="ECO:0000313" key="10">
    <source>
        <dbReference type="Proteomes" id="UP000095651"/>
    </source>
</evidence>
<gene>
    <name evidence="9" type="ORF">ERS852407_02778</name>
</gene>
<reference evidence="9 10" key="1">
    <citation type="submission" date="2015-09" db="EMBL/GenBank/DDBJ databases">
        <authorList>
            <consortium name="Pathogen Informatics"/>
        </authorList>
    </citation>
    <scope>NUCLEOTIDE SEQUENCE [LARGE SCALE GENOMIC DNA]</scope>
    <source>
        <strain evidence="9 10">2789STDY5608850</strain>
    </source>
</reference>
<evidence type="ECO:0000313" key="9">
    <source>
        <dbReference type="EMBL" id="CUO42545.1"/>
    </source>
</evidence>
<keyword evidence="3" id="KW-0136">Cellulose degradation</keyword>
<comment type="similarity">
    <text evidence="1 7">Belongs to the glycosyl hydrolase 5 (cellulase A) family.</text>
</comment>
<dbReference type="GO" id="GO:0030245">
    <property type="term" value="P:cellulose catabolic process"/>
    <property type="evidence" value="ECO:0007669"/>
    <property type="project" value="UniProtKB-KW"/>
</dbReference>
<protein>
    <submittedName>
        <fullName evidence="9">Glycoside hydrolase family protein</fullName>
        <ecNumber evidence="9">3.2.1.4</ecNumber>
    </submittedName>
</protein>
<dbReference type="Pfam" id="PF00150">
    <property type="entry name" value="Cellulase"/>
    <property type="match status" value="1"/>
</dbReference>
<dbReference type="Proteomes" id="UP000095651">
    <property type="component" value="Unassembled WGS sequence"/>
</dbReference>
<evidence type="ECO:0000256" key="2">
    <source>
        <dbReference type="ARBA" id="ARBA00022801"/>
    </source>
</evidence>
<dbReference type="InterPro" id="IPR001547">
    <property type="entry name" value="Glyco_hydro_5"/>
</dbReference>
<keyword evidence="4" id="KW-0119">Carbohydrate metabolism</keyword>
<dbReference type="SUPFAM" id="SSF51445">
    <property type="entry name" value="(Trans)glycosidases"/>
    <property type="match status" value="1"/>
</dbReference>
<evidence type="ECO:0000256" key="6">
    <source>
        <dbReference type="ARBA" id="ARBA00023326"/>
    </source>
</evidence>
<evidence type="ECO:0000256" key="5">
    <source>
        <dbReference type="ARBA" id="ARBA00023295"/>
    </source>
</evidence>
<dbReference type="EC" id="3.2.1.4" evidence="9"/>
<keyword evidence="6" id="KW-0624">Polysaccharide degradation</keyword>
<dbReference type="GO" id="GO:0009986">
    <property type="term" value="C:cell surface"/>
    <property type="evidence" value="ECO:0007669"/>
    <property type="project" value="TreeGrafter"/>
</dbReference>
<sequence>MSSIQNSVNSLPRWRGFNVIELFSTWEGWKKYFPYASWAALPEEDFALISELGFNFVRVPMSYLFWTGRDGKIDESFFEQIDHAVDWGEKYNLHVSLNLHRVHGYCINDDLPTDGVNLWKDKDAMEEFAAQWARFAKRYKGVSPQRLSFDLLNEPPYEEAGVVCMQDYEELIRKAYQTISEIDGERLVIADGMYAGERPCFGLADLPVGQSCRGYAPRAVTHYLAEWSGSPSQTPIWPDVKEGNDVWNKEKLREYYKPWKQLIDSGVGVHCGEAGTFCKTPYPVFYSWLEDLLEVLSEYDIGYALWNFRGPFGIIDSGRTDAVYKEWRGHQLDTRMLELLNRY</sequence>
<name>A0A174F2Z4_9FIRM</name>
<proteinExistence type="inferred from homology"/>
<organism evidence="9 10">
    <name type="scientific">Hungatella hathewayi</name>
    <dbReference type="NCBI Taxonomy" id="154046"/>
    <lineage>
        <taxon>Bacteria</taxon>
        <taxon>Bacillati</taxon>
        <taxon>Bacillota</taxon>
        <taxon>Clostridia</taxon>
        <taxon>Lachnospirales</taxon>
        <taxon>Lachnospiraceae</taxon>
        <taxon>Hungatella</taxon>
    </lineage>
</organism>
<dbReference type="GO" id="GO:0008810">
    <property type="term" value="F:cellulase activity"/>
    <property type="evidence" value="ECO:0007669"/>
    <property type="project" value="UniProtKB-EC"/>
</dbReference>
<keyword evidence="5 7" id="KW-0326">Glycosidase</keyword>
<dbReference type="Gene3D" id="3.20.20.80">
    <property type="entry name" value="Glycosidases"/>
    <property type="match status" value="1"/>
</dbReference>
<dbReference type="AlphaFoldDB" id="A0A174F2Z4"/>
<evidence type="ECO:0000256" key="3">
    <source>
        <dbReference type="ARBA" id="ARBA00023001"/>
    </source>
</evidence>
<dbReference type="RefSeq" id="WP_055655931.1">
    <property type="nucleotide sequence ID" value="NZ_CABIXC010000006.1"/>
</dbReference>
<dbReference type="GO" id="GO:0005576">
    <property type="term" value="C:extracellular region"/>
    <property type="evidence" value="ECO:0007669"/>
    <property type="project" value="TreeGrafter"/>
</dbReference>
<dbReference type="EMBL" id="CYZE01000006">
    <property type="protein sequence ID" value="CUO42545.1"/>
    <property type="molecule type" value="Genomic_DNA"/>
</dbReference>
<dbReference type="GO" id="GO:0008422">
    <property type="term" value="F:beta-glucosidase activity"/>
    <property type="evidence" value="ECO:0007669"/>
    <property type="project" value="TreeGrafter"/>
</dbReference>
<dbReference type="PANTHER" id="PTHR31297:SF41">
    <property type="entry name" value="ENDOGLUCANASE, PUTATIVE (AFU_ORTHOLOGUE AFUA_5G01830)-RELATED"/>
    <property type="match status" value="1"/>
</dbReference>
<evidence type="ECO:0000256" key="7">
    <source>
        <dbReference type="RuleBase" id="RU361153"/>
    </source>
</evidence>
<accession>A0A174F2Z4</accession>
<dbReference type="PANTHER" id="PTHR31297">
    <property type="entry name" value="GLUCAN ENDO-1,6-BETA-GLUCOSIDASE B"/>
    <property type="match status" value="1"/>
</dbReference>